<reference evidence="2" key="1">
    <citation type="journal article" date="2019" name="Int. J. Syst. Evol. Microbiol.">
        <title>The Global Catalogue of Microorganisms (GCM) 10K type strain sequencing project: providing services to taxonomists for standard genome sequencing and annotation.</title>
        <authorList>
            <consortium name="The Broad Institute Genomics Platform"/>
            <consortium name="The Broad Institute Genome Sequencing Center for Infectious Disease"/>
            <person name="Wu L."/>
            <person name="Ma J."/>
        </authorList>
    </citation>
    <scope>NUCLEOTIDE SEQUENCE [LARGE SCALE GENOMIC DNA]</scope>
    <source>
        <strain evidence="2">CCUG 60529</strain>
    </source>
</reference>
<proteinExistence type="predicted"/>
<organism evidence="1 2">
    <name type="scientific">Mariniflexile aquimaris</name>
    <dbReference type="NCBI Taxonomy" id="881009"/>
    <lineage>
        <taxon>Bacteria</taxon>
        <taxon>Pseudomonadati</taxon>
        <taxon>Bacteroidota</taxon>
        <taxon>Flavobacteriia</taxon>
        <taxon>Flavobacteriales</taxon>
        <taxon>Flavobacteriaceae</taxon>
        <taxon>Mariniflexile</taxon>
    </lineage>
</organism>
<name>A0ABW3BU93_9FLAO</name>
<evidence type="ECO:0000313" key="1">
    <source>
        <dbReference type="EMBL" id="MFD0835941.1"/>
    </source>
</evidence>
<sequence>MSIKYYGFEKFCELLNDNNILKKHSVAGVIKMLQLCISEIKSDVLLKLSNEGQNDFYLSYLINEIEKQDYLKDFGIEKIQHVLDNLNVTVDDLINTTYPYELNDIIDVKLSYDEYHDNFDYLRSVQDNLLLYFLNYYANALKIFLESLKSTNNKKEGQVVNDSKNEEQVTKNVFASISFKFERNKTAEDFNQMHRDTPFFKEALVKNPNFLKDLFDFISDENRPIKTTYEIFDKKLNLYLVNGYTLFYMRFSNTESVVMYPAALKMEYLEELKKRKSNLRIYNLEDLNKTIKETYELRDLYTEMFSDFFNYDEKIKSNASIYAAILLQAVRELLKTAIPYFKDYTPDQILGFNDNRLNIAKSEIKYSFQTFHNLIRHIGLNHTPYLEHKAVEFISGQINIINKNFFEFSYLYEVLESEANKIYNDKVYEKIIEKNKLLETHKYYERDNEQSKKSTPKFRNDIFTSVESQNWFNDALQELAAIDNKNTPERSFQAICNAIFRDKNCKSLILKNRLPLNKYIQFLNDEYVAGIKNETNLSNHQNYIEDVKDLIKIYQNNLSTNKPE</sequence>
<protein>
    <submittedName>
        <fullName evidence="1">Uncharacterized protein</fullName>
    </submittedName>
</protein>
<dbReference type="EMBL" id="JBHTIB010000012">
    <property type="protein sequence ID" value="MFD0835941.1"/>
    <property type="molecule type" value="Genomic_DNA"/>
</dbReference>
<keyword evidence="2" id="KW-1185">Reference proteome</keyword>
<accession>A0ABW3BU93</accession>
<evidence type="ECO:0000313" key="2">
    <source>
        <dbReference type="Proteomes" id="UP001597011"/>
    </source>
</evidence>
<comment type="caution">
    <text evidence="1">The sequence shown here is derived from an EMBL/GenBank/DDBJ whole genome shotgun (WGS) entry which is preliminary data.</text>
</comment>
<gene>
    <name evidence="1" type="ORF">ACFQ0I_09210</name>
</gene>
<dbReference type="Proteomes" id="UP001597011">
    <property type="component" value="Unassembled WGS sequence"/>
</dbReference>
<dbReference type="RefSeq" id="WP_379941517.1">
    <property type="nucleotide sequence ID" value="NZ_JBHTIB010000012.1"/>
</dbReference>